<evidence type="ECO:0000313" key="2">
    <source>
        <dbReference type="Proteomes" id="UP001159363"/>
    </source>
</evidence>
<keyword evidence="2" id="KW-1185">Reference proteome</keyword>
<evidence type="ECO:0000313" key="1">
    <source>
        <dbReference type="EMBL" id="KAJ8877098.1"/>
    </source>
</evidence>
<organism evidence="1 2">
    <name type="scientific">Dryococelus australis</name>
    <dbReference type="NCBI Taxonomy" id="614101"/>
    <lineage>
        <taxon>Eukaryota</taxon>
        <taxon>Metazoa</taxon>
        <taxon>Ecdysozoa</taxon>
        <taxon>Arthropoda</taxon>
        <taxon>Hexapoda</taxon>
        <taxon>Insecta</taxon>
        <taxon>Pterygota</taxon>
        <taxon>Neoptera</taxon>
        <taxon>Polyneoptera</taxon>
        <taxon>Phasmatodea</taxon>
        <taxon>Verophasmatodea</taxon>
        <taxon>Anareolatae</taxon>
        <taxon>Phasmatidae</taxon>
        <taxon>Eurycanthinae</taxon>
        <taxon>Dryococelus</taxon>
    </lineage>
</organism>
<proteinExistence type="predicted"/>
<dbReference type="EMBL" id="JARBHB010000008">
    <property type="protein sequence ID" value="KAJ8877098.1"/>
    <property type="molecule type" value="Genomic_DNA"/>
</dbReference>
<protein>
    <submittedName>
        <fullName evidence="1">Uncharacterized protein</fullName>
    </submittedName>
</protein>
<gene>
    <name evidence="1" type="ORF">PR048_021550</name>
</gene>
<name>A0ABQ9GYJ8_9NEOP</name>
<comment type="caution">
    <text evidence="1">The sequence shown here is derived from an EMBL/GenBank/DDBJ whole genome shotgun (WGS) entry which is preliminary data.</text>
</comment>
<accession>A0ABQ9GYJ8</accession>
<sequence>MYQMYLEMYEVDMYHQPGHSFLPCDRHFGHIEKNIRKKNRQDIYFIPQQYKTLVKNTSPKKCSYKKGRAQRM</sequence>
<reference evidence="1 2" key="1">
    <citation type="submission" date="2023-02" db="EMBL/GenBank/DDBJ databases">
        <title>LHISI_Scaffold_Assembly.</title>
        <authorList>
            <person name="Stuart O.P."/>
            <person name="Cleave R."/>
            <person name="Magrath M.J.L."/>
            <person name="Mikheyev A.S."/>
        </authorList>
    </citation>
    <scope>NUCLEOTIDE SEQUENCE [LARGE SCALE GENOMIC DNA]</scope>
    <source>
        <strain evidence="1">Daus_M_001</strain>
        <tissue evidence="1">Leg muscle</tissue>
    </source>
</reference>
<dbReference type="Proteomes" id="UP001159363">
    <property type="component" value="Chromosome 7"/>
</dbReference>